<name>A0A285N358_9AQUI</name>
<feature type="domain" description="Disulphide bond isomerase DsbC/G N-terminal" evidence="9">
    <location>
        <begin position="31"/>
        <end position="96"/>
    </location>
</feature>
<keyword evidence="12" id="KW-1185">Reference proteome</keyword>
<evidence type="ECO:0000256" key="3">
    <source>
        <dbReference type="ARBA" id="ARBA00022729"/>
    </source>
</evidence>
<feature type="signal peptide" evidence="8">
    <location>
        <begin position="1"/>
        <end position="20"/>
    </location>
</feature>
<evidence type="ECO:0000256" key="8">
    <source>
        <dbReference type="SAM" id="SignalP"/>
    </source>
</evidence>
<organism evidence="11 12">
    <name type="scientific">Persephonella hydrogeniphila</name>
    <dbReference type="NCBI Taxonomy" id="198703"/>
    <lineage>
        <taxon>Bacteria</taxon>
        <taxon>Pseudomonadati</taxon>
        <taxon>Aquificota</taxon>
        <taxon>Aquificia</taxon>
        <taxon>Aquificales</taxon>
        <taxon>Hydrogenothermaceae</taxon>
        <taxon>Persephonella</taxon>
    </lineage>
</organism>
<evidence type="ECO:0000256" key="4">
    <source>
        <dbReference type="ARBA" id="ARBA00022764"/>
    </source>
</evidence>
<dbReference type="GO" id="GO:0042597">
    <property type="term" value="C:periplasmic space"/>
    <property type="evidence" value="ECO:0007669"/>
    <property type="project" value="UniProtKB-SubCell"/>
</dbReference>
<feature type="chain" id="PRO_5012222270" evidence="8">
    <location>
        <begin position="21"/>
        <end position="298"/>
    </location>
</feature>
<dbReference type="OrthoDB" id="12976at2"/>
<dbReference type="InterPro" id="IPR009094">
    <property type="entry name" value="DiS-bond_isomerase_DsbC/G_N_sf"/>
</dbReference>
<keyword evidence="3 8" id="KW-0732">Signal</keyword>
<reference evidence="12" key="1">
    <citation type="submission" date="2017-09" db="EMBL/GenBank/DDBJ databases">
        <authorList>
            <person name="Varghese N."/>
            <person name="Submissions S."/>
        </authorList>
    </citation>
    <scope>NUCLEOTIDE SEQUENCE [LARGE SCALE GENOMIC DNA]</scope>
    <source>
        <strain evidence="12">DSM 15103</strain>
    </source>
</reference>
<comment type="similarity">
    <text evidence="2">Belongs to the thioredoxin family. DsbC subfamily.</text>
</comment>
<dbReference type="InterPro" id="IPR036249">
    <property type="entry name" value="Thioredoxin-like_sf"/>
</dbReference>
<sequence length="298" mass="33765">MKRIILGLFLSLVFGMSVYAQSDVCAKKVSVQQVKDALEPVLGGAKVIKVSPSPVKGLYEVIVEARGRQIPVYIDCSERYLITGEIIDLKEKKSITRERARELAKKVVEEKMKKLEKVLGKEKIEKLKKALGERFADIKIVDLKKIPKENLILFGNPAAKMTVYVVTDPECPFCAKFDTEMMKVLEKRKDVKFELILFPLPFHKHAQKIVQRIVCEESVKKKKEILEKSFKAVRERDEKKLAQLGKECEKGKKVIQEHFKFGSEAGIGGTPAIIFPYGIMVSGWMTADQINKVLDALK</sequence>
<dbReference type="InterPro" id="IPR018950">
    <property type="entry name" value="DiS-bond_isomerase_DsbC/G_N"/>
</dbReference>
<comment type="subcellular location">
    <subcellularLocation>
        <location evidence="1">Periplasm</location>
    </subcellularLocation>
</comment>
<evidence type="ECO:0000256" key="5">
    <source>
        <dbReference type="ARBA" id="ARBA00023157"/>
    </source>
</evidence>
<evidence type="ECO:0000259" key="10">
    <source>
        <dbReference type="Pfam" id="PF13098"/>
    </source>
</evidence>
<dbReference type="InterPro" id="IPR012336">
    <property type="entry name" value="Thioredoxin-like_fold"/>
</dbReference>
<dbReference type="EMBL" id="OBEI01000001">
    <property type="protein sequence ID" value="SNZ03373.1"/>
    <property type="molecule type" value="Genomic_DNA"/>
</dbReference>
<feature type="domain" description="Thioredoxin-like fold" evidence="10">
    <location>
        <begin position="159"/>
        <end position="294"/>
    </location>
</feature>
<evidence type="ECO:0000256" key="7">
    <source>
        <dbReference type="SAM" id="Coils"/>
    </source>
</evidence>
<dbReference type="Pfam" id="PF13098">
    <property type="entry name" value="Thioredoxin_2"/>
    <property type="match status" value="1"/>
</dbReference>
<dbReference type="CDD" id="cd03020">
    <property type="entry name" value="DsbA_DsbC_DsbG"/>
    <property type="match status" value="1"/>
</dbReference>
<protein>
    <submittedName>
        <fullName evidence="11">Thiol:disulfide interchange protein DsbC</fullName>
    </submittedName>
</protein>
<proteinExistence type="inferred from homology"/>
<evidence type="ECO:0000313" key="11">
    <source>
        <dbReference type="EMBL" id="SNZ03373.1"/>
    </source>
</evidence>
<dbReference type="SUPFAM" id="SSF52833">
    <property type="entry name" value="Thioredoxin-like"/>
    <property type="match status" value="1"/>
</dbReference>
<dbReference type="Proteomes" id="UP000219036">
    <property type="component" value="Unassembled WGS sequence"/>
</dbReference>
<evidence type="ECO:0000256" key="6">
    <source>
        <dbReference type="ARBA" id="ARBA00023284"/>
    </source>
</evidence>
<dbReference type="RefSeq" id="WP_096999553.1">
    <property type="nucleotide sequence ID" value="NZ_OBEI01000001.1"/>
</dbReference>
<dbReference type="InterPro" id="IPR051470">
    <property type="entry name" value="Thiol:disulfide_interchange"/>
</dbReference>
<dbReference type="PANTHER" id="PTHR35272">
    <property type="entry name" value="THIOL:DISULFIDE INTERCHANGE PROTEIN DSBC-RELATED"/>
    <property type="match status" value="1"/>
</dbReference>
<evidence type="ECO:0000256" key="1">
    <source>
        <dbReference type="ARBA" id="ARBA00004418"/>
    </source>
</evidence>
<evidence type="ECO:0000259" key="9">
    <source>
        <dbReference type="Pfam" id="PF10411"/>
    </source>
</evidence>
<dbReference type="SUPFAM" id="SSF54423">
    <property type="entry name" value="DsbC/DsbG N-terminal domain-like"/>
    <property type="match status" value="1"/>
</dbReference>
<keyword evidence="5" id="KW-1015">Disulfide bond</keyword>
<dbReference type="Gene3D" id="3.40.30.10">
    <property type="entry name" value="Glutaredoxin"/>
    <property type="match status" value="1"/>
</dbReference>
<accession>A0A285N358</accession>
<gene>
    <name evidence="11" type="ORF">SAMN06265182_0364</name>
</gene>
<keyword evidence="6" id="KW-0676">Redox-active center</keyword>
<evidence type="ECO:0000256" key="2">
    <source>
        <dbReference type="ARBA" id="ARBA00009813"/>
    </source>
</evidence>
<dbReference type="PANTHER" id="PTHR35272:SF3">
    <property type="entry name" value="THIOL:DISULFIDE INTERCHANGE PROTEIN DSBC"/>
    <property type="match status" value="1"/>
</dbReference>
<keyword evidence="7" id="KW-0175">Coiled coil</keyword>
<feature type="coiled-coil region" evidence="7">
    <location>
        <begin position="86"/>
        <end position="125"/>
    </location>
</feature>
<dbReference type="Pfam" id="PF10411">
    <property type="entry name" value="DsbC_N"/>
    <property type="match status" value="1"/>
</dbReference>
<dbReference type="Gene3D" id="3.10.450.70">
    <property type="entry name" value="Disulphide bond isomerase, DsbC/G, N-terminal"/>
    <property type="match status" value="1"/>
</dbReference>
<keyword evidence="4" id="KW-0574">Periplasm</keyword>
<evidence type="ECO:0000313" key="12">
    <source>
        <dbReference type="Proteomes" id="UP000219036"/>
    </source>
</evidence>
<dbReference type="AlphaFoldDB" id="A0A285N358"/>
<dbReference type="InterPro" id="IPR033954">
    <property type="entry name" value="DiS-bond_Isoase_DsbC/G"/>
</dbReference>